<evidence type="ECO:0000313" key="2">
    <source>
        <dbReference type="Proteomes" id="UP001367508"/>
    </source>
</evidence>
<proteinExistence type="predicted"/>
<dbReference type="Proteomes" id="UP001367508">
    <property type="component" value="Unassembled WGS sequence"/>
</dbReference>
<organism evidence="1 2">
    <name type="scientific">Canavalia gladiata</name>
    <name type="common">Sword bean</name>
    <name type="synonym">Dolichos gladiatus</name>
    <dbReference type="NCBI Taxonomy" id="3824"/>
    <lineage>
        <taxon>Eukaryota</taxon>
        <taxon>Viridiplantae</taxon>
        <taxon>Streptophyta</taxon>
        <taxon>Embryophyta</taxon>
        <taxon>Tracheophyta</taxon>
        <taxon>Spermatophyta</taxon>
        <taxon>Magnoliopsida</taxon>
        <taxon>eudicotyledons</taxon>
        <taxon>Gunneridae</taxon>
        <taxon>Pentapetalae</taxon>
        <taxon>rosids</taxon>
        <taxon>fabids</taxon>
        <taxon>Fabales</taxon>
        <taxon>Fabaceae</taxon>
        <taxon>Papilionoideae</taxon>
        <taxon>50 kb inversion clade</taxon>
        <taxon>NPAAA clade</taxon>
        <taxon>indigoferoid/millettioid clade</taxon>
        <taxon>Phaseoleae</taxon>
        <taxon>Canavalia</taxon>
    </lineage>
</organism>
<reference evidence="1 2" key="1">
    <citation type="submission" date="2024-01" db="EMBL/GenBank/DDBJ databases">
        <title>The genomes of 5 underutilized Papilionoideae crops provide insights into root nodulation and disease resistanc.</title>
        <authorList>
            <person name="Jiang F."/>
        </authorList>
    </citation>
    <scope>NUCLEOTIDE SEQUENCE [LARGE SCALE GENOMIC DNA]</scope>
    <source>
        <strain evidence="1">LVBAO_FW01</strain>
        <tissue evidence="1">Leaves</tissue>
    </source>
</reference>
<evidence type="ECO:0000313" key="1">
    <source>
        <dbReference type="EMBL" id="KAK7339518.1"/>
    </source>
</evidence>
<gene>
    <name evidence="1" type="ORF">VNO77_20190</name>
</gene>
<keyword evidence="2" id="KW-1185">Reference proteome</keyword>
<comment type="caution">
    <text evidence="1">The sequence shown here is derived from an EMBL/GenBank/DDBJ whole genome shotgun (WGS) entry which is preliminary data.</text>
</comment>
<accession>A0AAN9LU10</accession>
<protein>
    <submittedName>
        <fullName evidence="1">Uncharacterized protein</fullName>
    </submittedName>
</protein>
<name>A0AAN9LU10_CANGL</name>
<sequence length="183" mass="20320">MALQQEIQNGALGNESKLLINVVDARRHQGLGRDSHGSWRGSFKVCTYFDKTGCTIKTCFKKHGYPPTSRFSNESGVNNTMIEKENETNDQVVEKASNPKFIIEKIKGILPLLKQNEYILDDTKPSSQVAPIISTTKLDTGTNLATISSSQIHDKLCILYSGAIDHITSTLYIFDTNIDIKVV</sequence>
<dbReference type="AlphaFoldDB" id="A0AAN9LU10"/>
<dbReference type="EMBL" id="JAYMYQ010000004">
    <property type="protein sequence ID" value="KAK7339518.1"/>
    <property type="molecule type" value="Genomic_DNA"/>
</dbReference>